<evidence type="ECO:0000256" key="2">
    <source>
        <dbReference type="ARBA" id="ARBA00009522"/>
    </source>
</evidence>
<gene>
    <name evidence="10" type="ORF">FNF27_00074</name>
    <name evidence="9" type="ORF">FNF29_03473</name>
</gene>
<organism evidence="9 12">
    <name type="scientific">Cafeteria roenbergensis</name>
    <name type="common">Marine flagellate</name>
    <dbReference type="NCBI Taxonomy" id="33653"/>
    <lineage>
        <taxon>Eukaryota</taxon>
        <taxon>Sar</taxon>
        <taxon>Stramenopiles</taxon>
        <taxon>Bigyra</taxon>
        <taxon>Opalozoa</taxon>
        <taxon>Bicosoecida</taxon>
        <taxon>Cafeteriaceae</taxon>
        <taxon>Cafeteria</taxon>
    </lineage>
</organism>
<dbReference type="Gene3D" id="1.25.40.10">
    <property type="entry name" value="Tetratricopeptide repeat domain"/>
    <property type="match status" value="3"/>
</dbReference>
<keyword evidence="6" id="KW-0969">Cilium</keyword>
<evidence type="ECO:0000313" key="10">
    <source>
        <dbReference type="EMBL" id="KAA0178220.1"/>
    </source>
</evidence>
<dbReference type="GO" id="GO:0042073">
    <property type="term" value="P:intraciliary transport"/>
    <property type="evidence" value="ECO:0007669"/>
    <property type="project" value="TreeGrafter"/>
</dbReference>
<dbReference type="InterPro" id="IPR019734">
    <property type="entry name" value="TPR_rpt"/>
</dbReference>
<evidence type="ECO:0000313" key="12">
    <source>
        <dbReference type="Proteomes" id="UP000323011"/>
    </source>
</evidence>
<evidence type="ECO:0000256" key="5">
    <source>
        <dbReference type="ARBA" id="ARBA00022803"/>
    </source>
</evidence>
<dbReference type="Proteomes" id="UP000322899">
    <property type="component" value="Unassembled WGS sequence"/>
</dbReference>
<dbReference type="Pfam" id="PF14559">
    <property type="entry name" value="TPR_19"/>
    <property type="match status" value="1"/>
</dbReference>
<evidence type="ECO:0000256" key="1">
    <source>
        <dbReference type="ARBA" id="ARBA00004138"/>
    </source>
</evidence>
<dbReference type="OrthoDB" id="10249577at2759"/>
<comment type="caution">
    <text evidence="9">The sequence shown here is derived from an EMBL/GenBank/DDBJ whole genome shotgun (WGS) entry which is preliminary data.</text>
</comment>
<dbReference type="GO" id="GO:0030992">
    <property type="term" value="C:intraciliary transport particle B"/>
    <property type="evidence" value="ECO:0007669"/>
    <property type="project" value="TreeGrafter"/>
</dbReference>
<evidence type="ECO:0008006" key="13">
    <source>
        <dbReference type="Google" id="ProtNLM"/>
    </source>
</evidence>
<sequence>MATAVPRTGMGTAMGMGGIAGRAGIPEGKATATIYGLIREQKYADAVGLLNVELQNFPRSRAALSLLGYCYYYLQDFRAATQTYEQLVQFHPEVEEYKIYYAQSLYKAGIYADASKVAMSVDGAEHSQRMSMLQAAIKYEEDDVSACESLLSEGDATDADSLIGTACIRFKEGKTDEARAKFEEAAGILGWQASVAYGIALCHYQAGEYRRALELVGDIIERGVREHPELSVGSNTGGLDTRSVGNTQILRETALVEAFNLRAAIEFKFGNQSSAAEALSDMPPRAEEELDPVTLHNQALVHFESDPQAGFRKLNFLLQNPPFPHETLRNLLLLYLKHEAFDLAADILAENAHLAYKHLEPDLADFIEASITVQTSPAEAFRKFDALTSRHIDSLRKFTKSIQDARLFQDGASIKRCLEEYDSALERFIPVLMGMTKVYWDREHWDMVERLFRQSAEFCSEHPTWKLNVAHVCFMTERYEDAIRHYEPVVSKSEKLLDVTAIILANLCVAYIMTASNEVAEELMRRIEQAEKALIDDGDDKPVFHLCIVNLVIGTLYCAKGNFEFGIGRVVKSLEPFSRKLGTDTWFYAKRCLLGLAEGMAKHMVVLKDSTFAMLMEFLDGVAAAGKSVVTRIEQADAVPVDPAVHNVMVEARTLKRVFLRVREQ</sequence>
<proteinExistence type="inferred from homology"/>
<reference evidence="11 12" key="1">
    <citation type="submission" date="2019-07" db="EMBL/GenBank/DDBJ databases">
        <title>Genomes of Cafeteria roenbergensis.</title>
        <authorList>
            <person name="Fischer M.G."/>
            <person name="Hackl T."/>
            <person name="Roman M."/>
        </authorList>
    </citation>
    <scope>NUCLEOTIDE SEQUENCE [LARGE SCALE GENOMIC DNA]</scope>
    <source>
        <strain evidence="9 12">BVI</strain>
        <strain evidence="10 11">E4-10P</strain>
    </source>
</reference>
<dbReference type="OMA" id="CCKHELY"/>
<evidence type="ECO:0000256" key="6">
    <source>
        <dbReference type="ARBA" id="ARBA00023069"/>
    </source>
</evidence>
<evidence type="ECO:0000313" key="11">
    <source>
        <dbReference type="Proteomes" id="UP000322899"/>
    </source>
</evidence>
<dbReference type="InterPro" id="IPR011990">
    <property type="entry name" value="TPR-like_helical_dom_sf"/>
</dbReference>
<evidence type="ECO:0000256" key="3">
    <source>
        <dbReference type="ARBA" id="ARBA00022737"/>
    </source>
</evidence>
<keyword evidence="12" id="KW-1185">Reference proteome</keyword>
<dbReference type="AlphaFoldDB" id="A0A5A8CJS6"/>
<dbReference type="GO" id="GO:0120170">
    <property type="term" value="F:intraciliary transport particle B binding"/>
    <property type="evidence" value="ECO:0007669"/>
    <property type="project" value="TreeGrafter"/>
</dbReference>
<dbReference type="FunFam" id="1.25.40.10:FF:000317">
    <property type="entry name" value="Tetratricopeptide repeat protein 30A"/>
    <property type="match status" value="1"/>
</dbReference>
<comment type="similarity">
    <text evidence="2">Belongs to the TTC30/dfy-1/fleer family.</text>
</comment>
<dbReference type="FunFam" id="1.25.40.10:FF:000186">
    <property type="entry name" value="Tetratricopeptide repeat domain 30A"/>
    <property type="match status" value="1"/>
</dbReference>
<dbReference type="EMBL" id="VLTO01000001">
    <property type="protein sequence ID" value="KAA0178220.1"/>
    <property type="molecule type" value="Genomic_DNA"/>
</dbReference>
<evidence type="ECO:0000256" key="8">
    <source>
        <dbReference type="PROSITE-ProRule" id="PRU00339"/>
    </source>
</evidence>
<dbReference type="PROSITE" id="PS50005">
    <property type="entry name" value="TPR"/>
    <property type="match status" value="1"/>
</dbReference>
<dbReference type="PANTHER" id="PTHR20931:SF0">
    <property type="entry name" value="TETRATRICOPEPTIDE REPEAT PROTEIN 30"/>
    <property type="match status" value="1"/>
</dbReference>
<dbReference type="InterPro" id="IPR039941">
    <property type="entry name" value="TT30"/>
</dbReference>
<keyword evidence="7" id="KW-0966">Cell projection</keyword>
<comment type="subcellular location">
    <subcellularLocation>
        <location evidence="1">Cell projection</location>
        <location evidence="1">Cilium</location>
    </subcellularLocation>
</comment>
<dbReference type="PANTHER" id="PTHR20931">
    <property type="entry name" value="TETRATRICOPEPTIDE REPEAT PROTEIN 30"/>
    <property type="match status" value="1"/>
</dbReference>
<dbReference type="GO" id="GO:0005879">
    <property type="term" value="C:axonemal microtubule"/>
    <property type="evidence" value="ECO:0007669"/>
    <property type="project" value="TreeGrafter"/>
</dbReference>
<evidence type="ECO:0000256" key="4">
    <source>
        <dbReference type="ARBA" id="ARBA00022794"/>
    </source>
</evidence>
<accession>A0A5A8CJS6</accession>
<dbReference type="Proteomes" id="UP000323011">
    <property type="component" value="Unassembled WGS sequence"/>
</dbReference>
<keyword evidence="5 8" id="KW-0802">TPR repeat</keyword>
<keyword evidence="4" id="KW-0970">Cilium biogenesis/degradation</keyword>
<keyword evidence="3" id="KW-0677">Repeat</keyword>
<evidence type="ECO:0000313" key="9">
    <source>
        <dbReference type="EMBL" id="KAA0152949.1"/>
    </source>
</evidence>
<feature type="repeat" description="TPR" evidence="8">
    <location>
        <begin position="61"/>
        <end position="94"/>
    </location>
</feature>
<dbReference type="EMBL" id="VLTN01000018">
    <property type="protein sequence ID" value="KAA0152949.1"/>
    <property type="molecule type" value="Genomic_DNA"/>
</dbReference>
<dbReference type="SMART" id="SM00028">
    <property type="entry name" value="TPR"/>
    <property type="match status" value="3"/>
</dbReference>
<dbReference type="Pfam" id="PF13174">
    <property type="entry name" value="TPR_6"/>
    <property type="match status" value="1"/>
</dbReference>
<name>A0A5A8CJS6_CAFRO</name>
<protein>
    <recommendedName>
        <fullName evidence="13">Tetratricopeptide repeat protein 30</fullName>
    </recommendedName>
</protein>
<evidence type="ECO:0000256" key="7">
    <source>
        <dbReference type="ARBA" id="ARBA00023273"/>
    </source>
</evidence>
<dbReference type="SUPFAM" id="SSF48452">
    <property type="entry name" value="TPR-like"/>
    <property type="match status" value="1"/>
</dbReference>